<accession>A0A0F5FM94</accession>
<gene>
    <name evidence="1" type="ORF">VE26_07310</name>
</gene>
<dbReference type="OrthoDB" id="7949975at2"/>
<dbReference type="RefSeq" id="WP_046104364.1">
    <property type="nucleotide sequence ID" value="NZ_JZEY01000054.1"/>
</dbReference>
<dbReference type="AlphaFoldDB" id="A0A0F5FM94"/>
<comment type="caution">
    <text evidence="1">The sequence shown here is derived from an EMBL/GenBank/DDBJ whole genome shotgun (WGS) entry which is preliminary data.</text>
</comment>
<dbReference type="Proteomes" id="UP000033649">
    <property type="component" value="Unassembled WGS sequence"/>
</dbReference>
<proteinExistence type="predicted"/>
<keyword evidence="2" id="KW-1185">Reference proteome</keyword>
<protein>
    <submittedName>
        <fullName evidence="1">Uncharacterized protein</fullName>
    </submittedName>
</protein>
<evidence type="ECO:0000313" key="2">
    <source>
        <dbReference type="Proteomes" id="UP000033649"/>
    </source>
</evidence>
<dbReference type="PATRIC" id="fig|429727.3.peg.1515"/>
<dbReference type="STRING" id="429727.VE26_07310"/>
<evidence type="ECO:0000313" key="1">
    <source>
        <dbReference type="EMBL" id="KKB09670.1"/>
    </source>
</evidence>
<organism evidence="1 2">
    <name type="scientific">Devosia chinhatensis</name>
    <dbReference type="NCBI Taxonomy" id="429727"/>
    <lineage>
        <taxon>Bacteria</taxon>
        <taxon>Pseudomonadati</taxon>
        <taxon>Pseudomonadota</taxon>
        <taxon>Alphaproteobacteria</taxon>
        <taxon>Hyphomicrobiales</taxon>
        <taxon>Devosiaceae</taxon>
        <taxon>Devosia</taxon>
    </lineage>
</organism>
<sequence>MSLDHVLSTLGLAPRNPNSLEARIEELQRDMRKIGRRLSSRAEHTADDWGDHLSEFGREAAKQSRYLAEAAGTQAWRSARAVRRDPLPLIAAVGTVYLLARLIRK</sequence>
<name>A0A0F5FM94_9HYPH</name>
<dbReference type="EMBL" id="JZEY01000054">
    <property type="protein sequence ID" value="KKB09670.1"/>
    <property type="molecule type" value="Genomic_DNA"/>
</dbReference>
<reference evidence="1 2" key="1">
    <citation type="submission" date="2015-03" db="EMBL/GenBank/DDBJ databases">
        <authorList>
            <person name="Hassan Y."/>
            <person name="Lepp D."/>
            <person name="Li X.-Z."/>
            <person name="Zhou T."/>
        </authorList>
    </citation>
    <scope>NUCLEOTIDE SEQUENCE [LARGE SCALE GENOMIC DNA]</scope>
    <source>
        <strain evidence="1 2">IPL18</strain>
    </source>
</reference>